<protein>
    <submittedName>
        <fullName evidence="3">CocE/NonD family hydrolase</fullName>
    </submittedName>
</protein>
<dbReference type="Gene3D" id="3.40.50.1820">
    <property type="entry name" value="alpha/beta hydrolase"/>
    <property type="match status" value="1"/>
</dbReference>
<evidence type="ECO:0000313" key="3">
    <source>
        <dbReference type="EMBL" id="MFD1526513.1"/>
    </source>
</evidence>
<proteinExistence type="predicted"/>
<comment type="caution">
    <text evidence="3">The sequence shown here is derived from an EMBL/GenBank/DDBJ whole genome shotgun (WGS) entry which is preliminary data.</text>
</comment>
<dbReference type="SUPFAM" id="SSF49785">
    <property type="entry name" value="Galactose-binding domain-like"/>
    <property type="match status" value="1"/>
</dbReference>
<organism evidence="3 4">
    <name type="scientific">Halolamina salina</name>
    <dbReference type="NCBI Taxonomy" id="1220023"/>
    <lineage>
        <taxon>Archaea</taxon>
        <taxon>Methanobacteriati</taxon>
        <taxon>Methanobacteriota</taxon>
        <taxon>Stenosarchaea group</taxon>
        <taxon>Halobacteria</taxon>
        <taxon>Halobacteriales</taxon>
        <taxon>Haloferacaceae</taxon>
    </lineage>
</organism>
<dbReference type="RefSeq" id="WP_379818493.1">
    <property type="nucleotide sequence ID" value="NZ_JBHUDH010000103.1"/>
</dbReference>
<dbReference type="InterPro" id="IPR005674">
    <property type="entry name" value="CocE/Ser_esterase"/>
</dbReference>
<accession>A0ABD6B6K9</accession>
<dbReference type="PANTHER" id="PTHR43056">
    <property type="entry name" value="PEPTIDASE S9 PROLYL OLIGOPEPTIDASE"/>
    <property type="match status" value="1"/>
</dbReference>
<dbReference type="EMBL" id="JBHUDH010000103">
    <property type="protein sequence ID" value="MFD1526513.1"/>
    <property type="molecule type" value="Genomic_DNA"/>
</dbReference>
<evidence type="ECO:0000256" key="1">
    <source>
        <dbReference type="ARBA" id="ARBA00022801"/>
    </source>
</evidence>
<gene>
    <name evidence="3" type="ORF">ACFR9S_09410</name>
</gene>
<dbReference type="Gene3D" id="1.10.3020.10">
    <property type="entry name" value="alpha-amino acid ester hydrolase ( Helical cap domain)"/>
    <property type="match status" value="1"/>
</dbReference>
<dbReference type="GO" id="GO:0016787">
    <property type="term" value="F:hydrolase activity"/>
    <property type="evidence" value="ECO:0007669"/>
    <property type="project" value="UniProtKB-KW"/>
</dbReference>
<dbReference type="SUPFAM" id="SSF53474">
    <property type="entry name" value="alpha/beta-Hydrolases"/>
    <property type="match status" value="1"/>
</dbReference>
<feature type="domain" description="Xaa-Pro dipeptidyl-peptidase C-terminal" evidence="2">
    <location>
        <begin position="280"/>
        <end position="523"/>
    </location>
</feature>
<dbReference type="AlphaFoldDB" id="A0ABD6B6K9"/>
<dbReference type="InterPro" id="IPR029058">
    <property type="entry name" value="AB_hydrolase_fold"/>
</dbReference>
<dbReference type="InterPro" id="IPR050585">
    <property type="entry name" value="Xaa-Pro_dipeptidyl-ppase/CocE"/>
</dbReference>
<dbReference type="InterPro" id="IPR008979">
    <property type="entry name" value="Galactose-bd-like_sf"/>
</dbReference>
<keyword evidence="1 3" id="KW-0378">Hydrolase</keyword>
<dbReference type="InterPro" id="IPR000383">
    <property type="entry name" value="Xaa-Pro-like_dom"/>
</dbReference>
<keyword evidence="4" id="KW-1185">Reference proteome</keyword>
<dbReference type="Proteomes" id="UP001597111">
    <property type="component" value="Unassembled WGS sequence"/>
</dbReference>
<evidence type="ECO:0000259" key="2">
    <source>
        <dbReference type="SMART" id="SM00939"/>
    </source>
</evidence>
<dbReference type="Pfam" id="PF08530">
    <property type="entry name" value="PepX_C"/>
    <property type="match status" value="1"/>
</dbReference>
<dbReference type="PANTHER" id="PTHR43056:SF10">
    <property type="entry name" value="COCE_NOND FAMILY, PUTATIVE (AFU_ORTHOLOGUE AFUA_7G00600)-RELATED"/>
    <property type="match status" value="1"/>
</dbReference>
<dbReference type="SMART" id="SM00939">
    <property type="entry name" value="PepX_C"/>
    <property type="match status" value="1"/>
</dbReference>
<reference evidence="3 4" key="1">
    <citation type="journal article" date="2019" name="Int. J. Syst. Evol. Microbiol.">
        <title>The Global Catalogue of Microorganisms (GCM) 10K type strain sequencing project: providing services to taxonomists for standard genome sequencing and annotation.</title>
        <authorList>
            <consortium name="The Broad Institute Genomics Platform"/>
            <consortium name="The Broad Institute Genome Sequencing Center for Infectious Disease"/>
            <person name="Wu L."/>
            <person name="Ma J."/>
        </authorList>
    </citation>
    <scope>NUCLEOTIDE SEQUENCE [LARGE SCALE GENOMIC DNA]</scope>
    <source>
        <strain evidence="3 4">CGMCC 1.12285</strain>
    </source>
</reference>
<dbReference type="InterPro" id="IPR013736">
    <property type="entry name" value="Xaa-Pro_dipept_C"/>
</dbReference>
<dbReference type="NCBIfam" id="TIGR00976">
    <property type="entry name" value="CocE_NonD"/>
    <property type="match status" value="1"/>
</dbReference>
<sequence length="645" mass="69717">MSESTVHDDVAIPLADGTVRATRHEPAADGPQPVVLVYTPYHKDDLSDTRSDPMVDYLVDAGYEVVVADAVGTGASDGLVEQPFTADEGRHGAAVVEWLAEQEWSNGRVGLVGKSYPGTTSLEIAARDPDGLAAIVPIHAPARIYDAYFDGGALAFLRTCGQWAPNFEYLPLQPPANRDTDGWAERWTDRLDGLTDREPFLFQYLDHLEKDDCWAEKDVPVGEISVPTLAVGGYRDAFGGGTLDYADRIDAPTEVILGPWRHAMPEQGETARIDFLGEMEAWFDHHLRDGGDRDSRPEIRYWTERPTDEDRLAGEWRAREAWPTADDAVAFDLGPDGLSTDGSSAATTDRWEADYSVGAASIGFEIPGGTDLDTTPDDDRSITYETGPLDDAFELTGSGEVSLEIVPDGPAQLLAVRVVDVAPDGTGRLVTHGVTRAELDGEIDPPGEPGAAVEPLTPGEPHSVDVSLRPTSHVFEPEHTLRVAVSGAFFPYVSPPDGSAGFELRTGGAACHLPGQFHDGSPTFDDGYAFDPPQDAYGEPTAPDWATTVSHTDDTVTVSLAQSYSKSLSGATFDYETATTASVQRGTLGTETVDRRTTTTLSFPTESIQTEVNSSVTRSFATMQYALDRDGEAIYRERKRTAVDR</sequence>
<dbReference type="Gene3D" id="2.60.120.260">
    <property type="entry name" value="Galactose-binding domain-like"/>
    <property type="match status" value="1"/>
</dbReference>
<dbReference type="Pfam" id="PF02129">
    <property type="entry name" value="Peptidase_S15"/>
    <property type="match status" value="1"/>
</dbReference>
<evidence type="ECO:0000313" key="4">
    <source>
        <dbReference type="Proteomes" id="UP001597111"/>
    </source>
</evidence>
<name>A0ABD6B6K9_9EURY</name>